<comment type="subcellular location">
    <subcellularLocation>
        <location evidence="2">Membrane</location>
        <topology evidence="2">Multi-pass membrane protein</topology>
    </subcellularLocation>
</comment>
<feature type="transmembrane region" description="Helical" evidence="13">
    <location>
        <begin position="244"/>
        <end position="265"/>
    </location>
</feature>
<feature type="compositionally biased region" description="Polar residues" evidence="12">
    <location>
        <begin position="752"/>
        <end position="766"/>
    </location>
</feature>
<dbReference type="InterPro" id="IPR001054">
    <property type="entry name" value="A/G_cyclase"/>
</dbReference>
<evidence type="ECO:0000256" key="12">
    <source>
        <dbReference type="SAM" id="MobiDB-lite"/>
    </source>
</evidence>
<evidence type="ECO:0000256" key="5">
    <source>
        <dbReference type="ARBA" id="ARBA00022723"/>
    </source>
</evidence>
<feature type="region of interest" description="Disordered" evidence="12">
    <location>
        <begin position="746"/>
        <end position="766"/>
    </location>
</feature>
<feature type="transmembrane region" description="Helical" evidence="13">
    <location>
        <begin position="336"/>
        <end position="353"/>
    </location>
</feature>
<dbReference type="OrthoDB" id="60033at2759"/>
<dbReference type="InterPro" id="IPR029787">
    <property type="entry name" value="Nucleotide_cyclase"/>
</dbReference>
<organism evidence="15 16">
    <name type="scientific">Bugula neritina</name>
    <name type="common">Brown bryozoan</name>
    <name type="synonym">Sertularia neritina</name>
    <dbReference type="NCBI Taxonomy" id="10212"/>
    <lineage>
        <taxon>Eukaryota</taxon>
        <taxon>Metazoa</taxon>
        <taxon>Spiralia</taxon>
        <taxon>Lophotrochozoa</taxon>
        <taxon>Bryozoa</taxon>
        <taxon>Gymnolaemata</taxon>
        <taxon>Cheilostomatida</taxon>
        <taxon>Flustrina</taxon>
        <taxon>Buguloidea</taxon>
        <taxon>Bugulidae</taxon>
        <taxon>Bugula</taxon>
    </lineage>
</organism>
<evidence type="ECO:0000256" key="6">
    <source>
        <dbReference type="ARBA" id="ARBA00022741"/>
    </source>
</evidence>
<keyword evidence="9 13" id="KW-1133">Transmembrane helix</keyword>
<feature type="region of interest" description="Disordered" evidence="12">
    <location>
        <begin position="683"/>
        <end position="706"/>
    </location>
</feature>
<dbReference type="GO" id="GO:0046872">
    <property type="term" value="F:metal ion binding"/>
    <property type="evidence" value="ECO:0007669"/>
    <property type="project" value="UniProtKB-KW"/>
</dbReference>
<evidence type="ECO:0000256" key="3">
    <source>
        <dbReference type="ARBA" id="ARBA00012201"/>
    </source>
</evidence>
<protein>
    <recommendedName>
        <fullName evidence="3">adenylate cyclase</fullName>
        <ecNumber evidence="3">4.6.1.1</ecNumber>
    </recommendedName>
</protein>
<keyword evidence="16" id="KW-1185">Reference proteome</keyword>
<feature type="compositionally biased region" description="Polar residues" evidence="12">
    <location>
        <begin position="683"/>
        <end position="698"/>
    </location>
</feature>
<comment type="catalytic activity">
    <reaction evidence="1">
        <text>ATP = 3',5'-cyclic AMP + diphosphate</text>
        <dbReference type="Rhea" id="RHEA:15389"/>
        <dbReference type="ChEBI" id="CHEBI:30616"/>
        <dbReference type="ChEBI" id="CHEBI:33019"/>
        <dbReference type="ChEBI" id="CHEBI:58165"/>
        <dbReference type="EC" id="4.6.1.1"/>
    </reaction>
</comment>
<feature type="transmembrane region" description="Helical" evidence="13">
    <location>
        <begin position="360"/>
        <end position="378"/>
    </location>
</feature>
<comment type="caution">
    <text evidence="15">The sequence shown here is derived from an EMBL/GenBank/DDBJ whole genome shotgun (WGS) entry which is preliminary data.</text>
</comment>
<dbReference type="Gene3D" id="3.30.70.1230">
    <property type="entry name" value="Nucleotide cyclase"/>
    <property type="match status" value="2"/>
</dbReference>
<keyword evidence="7" id="KW-0067">ATP-binding</keyword>
<evidence type="ECO:0000313" key="15">
    <source>
        <dbReference type="EMBL" id="KAF6019232.1"/>
    </source>
</evidence>
<feature type="transmembrane region" description="Helical" evidence="13">
    <location>
        <begin position="217"/>
        <end position="238"/>
    </location>
</feature>
<reference evidence="15" key="1">
    <citation type="submission" date="2020-06" db="EMBL/GenBank/DDBJ databases">
        <title>Draft genome of Bugula neritina, a colonial animal packing powerful symbionts and potential medicines.</title>
        <authorList>
            <person name="Rayko M."/>
        </authorList>
    </citation>
    <scope>NUCLEOTIDE SEQUENCE [LARGE SCALE GENOMIC DNA]</scope>
    <source>
        <strain evidence="15">Kwan_BN1</strain>
    </source>
</reference>
<dbReference type="GO" id="GO:0035556">
    <property type="term" value="P:intracellular signal transduction"/>
    <property type="evidence" value="ECO:0007669"/>
    <property type="project" value="InterPro"/>
</dbReference>
<keyword evidence="8" id="KW-0460">Magnesium</keyword>
<keyword evidence="11" id="KW-0456">Lyase</keyword>
<dbReference type="GO" id="GO:0006171">
    <property type="term" value="P:cAMP biosynthetic process"/>
    <property type="evidence" value="ECO:0007669"/>
    <property type="project" value="TreeGrafter"/>
</dbReference>
<dbReference type="EMBL" id="VXIV02003248">
    <property type="protein sequence ID" value="KAF6019232.1"/>
    <property type="molecule type" value="Genomic_DNA"/>
</dbReference>
<evidence type="ECO:0000313" key="16">
    <source>
        <dbReference type="Proteomes" id="UP000593567"/>
    </source>
</evidence>
<dbReference type="PROSITE" id="PS50125">
    <property type="entry name" value="GUANYLATE_CYCLASE_2"/>
    <property type="match status" value="1"/>
</dbReference>
<dbReference type="GO" id="GO:0005524">
    <property type="term" value="F:ATP binding"/>
    <property type="evidence" value="ECO:0007669"/>
    <property type="project" value="UniProtKB-KW"/>
</dbReference>
<evidence type="ECO:0000259" key="14">
    <source>
        <dbReference type="PROSITE" id="PS50125"/>
    </source>
</evidence>
<keyword evidence="10 13" id="KW-0472">Membrane</keyword>
<keyword evidence="6" id="KW-0547">Nucleotide-binding</keyword>
<dbReference type="PANTHER" id="PTHR45627">
    <property type="entry name" value="ADENYLATE CYCLASE TYPE 1"/>
    <property type="match status" value="1"/>
</dbReference>
<dbReference type="PANTHER" id="PTHR45627:SF26">
    <property type="entry name" value="ADENYLATE CYCLASE TYPE 1"/>
    <property type="match status" value="1"/>
</dbReference>
<evidence type="ECO:0000256" key="9">
    <source>
        <dbReference type="ARBA" id="ARBA00022989"/>
    </source>
</evidence>
<dbReference type="AlphaFoldDB" id="A0A7J7IZB1"/>
<dbReference type="EC" id="4.6.1.1" evidence="3"/>
<feature type="transmembrane region" description="Helical" evidence="13">
    <location>
        <begin position="398"/>
        <end position="416"/>
    </location>
</feature>
<evidence type="ECO:0000256" key="2">
    <source>
        <dbReference type="ARBA" id="ARBA00004141"/>
    </source>
</evidence>
<evidence type="ECO:0000256" key="10">
    <source>
        <dbReference type="ARBA" id="ARBA00023136"/>
    </source>
</evidence>
<dbReference type="GO" id="GO:0004016">
    <property type="term" value="F:adenylate cyclase activity"/>
    <property type="evidence" value="ECO:0007669"/>
    <property type="project" value="UniProtKB-EC"/>
</dbReference>
<evidence type="ECO:0000256" key="1">
    <source>
        <dbReference type="ARBA" id="ARBA00001593"/>
    </source>
</evidence>
<evidence type="ECO:0000256" key="7">
    <source>
        <dbReference type="ARBA" id="ARBA00022840"/>
    </source>
</evidence>
<dbReference type="Pfam" id="PF00211">
    <property type="entry name" value="Guanylate_cyc"/>
    <property type="match status" value="1"/>
</dbReference>
<evidence type="ECO:0000256" key="8">
    <source>
        <dbReference type="ARBA" id="ARBA00022842"/>
    </source>
</evidence>
<evidence type="ECO:0000256" key="13">
    <source>
        <dbReference type="SAM" id="Phobius"/>
    </source>
</evidence>
<accession>A0A7J7IZB1</accession>
<keyword evidence="4 13" id="KW-0812">Transmembrane</keyword>
<dbReference type="SUPFAM" id="SSF55073">
    <property type="entry name" value="Nucleotide cyclase"/>
    <property type="match status" value="2"/>
</dbReference>
<evidence type="ECO:0000256" key="4">
    <source>
        <dbReference type="ARBA" id="ARBA00022692"/>
    </source>
</evidence>
<name>A0A7J7IZB1_BUGNE</name>
<dbReference type="GO" id="GO:0007189">
    <property type="term" value="P:adenylate cyclase-activating G protein-coupled receptor signaling pathway"/>
    <property type="evidence" value="ECO:0007669"/>
    <property type="project" value="TreeGrafter"/>
</dbReference>
<keyword evidence="5" id="KW-0479">Metal-binding</keyword>
<feature type="transmembrane region" description="Helical" evidence="13">
    <location>
        <begin position="285"/>
        <end position="310"/>
    </location>
</feature>
<dbReference type="GO" id="GO:0005886">
    <property type="term" value="C:plasma membrane"/>
    <property type="evidence" value="ECO:0007669"/>
    <property type="project" value="TreeGrafter"/>
</dbReference>
<feature type="domain" description="Guanylate cyclase" evidence="14">
    <location>
        <begin position="482"/>
        <end position="629"/>
    </location>
</feature>
<dbReference type="CDD" id="cd07302">
    <property type="entry name" value="CHD"/>
    <property type="match status" value="1"/>
</dbReference>
<sequence>MIQAVQQVQQTKCSAIEAQAAVHIGAVGTGVIGTYRWQYKCCSSDMLVARDLACQGLPGKVCATEPCISCLPINTYDIRQGNFNHGLATSMYYIQPISSNRKISSAVVKLGRRLNQIESVANLMRLDSVDEDGPFFTQLCQSNESKPAMTTCLLEGKAFVHRLAHDTGNTHVTGKSFQQAVQVGSVEQETSEQLNFFTLAFQDASIQSSFAKESEGFGLTLVFMLLLLVAISVLHFALLPRTMLLLSSMLFLFIFLSLVSISVIASKLKVVRCHCLSRSNPQLTLIILSVVLIATTCLINLLTCQSSSFYHLLPMVMRYGILSPTNSQSSQNTCSSPYYMFISGILVLFVISVTRISHIVQAILITIVSALYTVIVVYTHEQLFHTHDIQYREGLPPSTVMAIVALVHFAIMHILIGRHSEWVRKLDFIWQHKKTSCHQNAQDMTTLRLGVVENALPSHVIGHYSNAECVVKPFCKSHNLAGVAFLTIPNFASFAAEMHQSNQSLLLMQVLHDVTSAFDHLLRRPDFQLIEKVYNDGLTYVLVSGISGSSAPYGQHGGEQDYAMKHLCKLVDLLLDMKHCLMQLNAMAGRNLVLRAGVSIGPVVEGVLGYKMPQYNIWGPAVEMARMLELSGKVNHIQVNKEVAQILRRRFQFQPRSHGNMPVLQELQPYIVVSRRLQSVIASDNESDGSQTEVYQRSRSPRVHNHSVGTLSQAETVLISSQQYPFQSAPSQARVRIPSYEMKTDWPPGMLQHSNSAGSTPSSSFTRNFSKEGGFAVENVFKIPESSSLIKVSSRSKSPCELPAVHYAKNRTPPIQRLHSSDSRGTIILTQANLTGNPPVSSAHLMTHTPEGHVDFYGDVQQPMSSNQSENITAGRRSIPVQLVNFLYLETIADGAQALPPTSKTLLINHHLITVHRE</sequence>
<dbReference type="SMART" id="SM00044">
    <property type="entry name" value="CYCc"/>
    <property type="match status" value="1"/>
</dbReference>
<evidence type="ECO:0000256" key="11">
    <source>
        <dbReference type="ARBA" id="ARBA00023239"/>
    </source>
</evidence>
<gene>
    <name evidence="15" type="ORF">EB796_022459</name>
</gene>
<proteinExistence type="predicted"/>
<dbReference type="Proteomes" id="UP000593567">
    <property type="component" value="Unassembled WGS sequence"/>
</dbReference>